<dbReference type="AlphaFoldDB" id="A0A4U0RWK4"/>
<protein>
    <submittedName>
        <fullName evidence="1">Uncharacterized protein</fullName>
    </submittedName>
</protein>
<proteinExistence type="predicted"/>
<organism evidence="1 2">
    <name type="scientific">Actinacidiphila oryziradicis</name>
    <dbReference type="NCBI Taxonomy" id="2571141"/>
    <lineage>
        <taxon>Bacteria</taxon>
        <taxon>Bacillati</taxon>
        <taxon>Actinomycetota</taxon>
        <taxon>Actinomycetes</taxon>
        <taxon>Kitasatosporales</taxon>
        <taxon>Streptomycetaceae</taxon>
        <taxon>Actinacidiphila</taxon>
    </lineage>
</organism>
<gene>
    <name evidence="1" type="ORF">FCI23_46695</name>
</gene>
<name>A0A4U0RWK4_9ACTN</name>
<comment type="caution">
    <text evidence="1">The sequence shown here is derived from an EMBL/GenBank/DDBJ whole genome shotgun (WGS) entry which is preliminary data.</text>
</comment>
<dbReference type="EMBL" id="SUMC01000114">
    <property type="protein sequence ID" value="TJZ99200.1"/>
    <property type="molecule type" value="Genomic_DNA"/>
</dbReference>
<dbReference type="RefSeq" id="WP_136730103.1">
    <property type="nucleotide sequence ID" value="NZ_SUMC01000114.1"/>
</dbReference>
<evidence type="ECO:0000313" key="1">
    <source>
        <dbReference type="EMBL" id="TJZ99200.1"/>
    </source>
</evidence>
<reference evidence="1 2" key="1">
    <citation type="submission" date="2019-04" db="EMBL/GenBank/DDBJ databases">
        <title>Streptomyces oryziradicis sp. nov., a novel actinomycete isolated from rhizosphere soil of rice (Oryza sativa L.).</title>
        <authorList>
            <person name="Li C."/>
        </authorList>
    </citation>
    <scope>NUCLEOTIDE SEQUENCE [LARGE SCALE GENOMIC DNA]</scope>
    <source>
        <strain evidence="1 2">NEAU-C40</strain>
    </source>
</reference>
<accession>A0A4U0RWK4</accession>
<keyword evidence="2" id="KW-1185">Reference proteome</keyword>
<dbReference type="OrthoDB" id="3902805at2"/>
<sequence length="136" mass="14992">MCSAPFSTGPRARSAWAPPRPRYLPAVATCPILETTGQTRTAWLLLTDFLAVGPWHRTRERPALHRRVPGDFDADHVLVRIAICVYGGVEIALDCEPAFDYDRTDATWEYTAARIRVSAVARSQGTGGQGLHSDDQ</sequence>
<dbReference type="Proteomes" id="UP000305778">
    <property type="component" value="Unassembled WGS sequence"/>
</dbReference>
<evidence type="ECO:0000313" key="2">
    <source>
        <dbReference type="Proteomes" id="UP000305778"/>
    </source>
</evidence>